<evidence type="ECO:0000313" key="1">
    <source>
        <dbReference type="EMBL" id="HDR50775.1"/>
    </source>
</evidence>
<dbReference type="AlphaFoldDB" id="A0A831LJQ2"/>
<dbReference type="EMBL" id="DSDK01000224">
    <property type="protein sequence ID" value="HDR50775.1"/>
    <property type="molecule type" value="Genomic_DNA"/>
</dbReference>
<organism evidence="1">
    <name type="scientific">Mariniphaga anaerophila</name>
    <dbReference type="NCBI Taxonomy" id="1484053"/>
    <lineage>
        <taxon>Bacteria</taxon>
        <taxon>Pseudomonadati</taxon>
        <taxon>Bacteroidota</taxon>
        <taxon>Bacteroidia</taxon>
        <taxon>Marinilabiliales</taxon>
        <taxon>Prolixibacteraceae</taxon>
        <taxon>Mariniphaga</taxon>
    </lineage>
</organism>
<protein>
    <recommendedName>
        <fullName evidence="2">PQQ-like domain-containing protein</fullName>
    </recommendedName>
</protein>
<gene>
    <name evidence="1" type="ORF">ENN90_04015</name>
</gene>
<dbReference type="Proteomes" id="UP000886047">
    <property type="component" value="Unassembled WGS sequence"/>
</dbReference>
<sequence length="111" mass="12631">MVLVDGKIYGSNWQHNSRGRWACVDWETGETHWDEEWFNKGSVIYADGMLYLYEEKNGNIALVEPSAEKLKIVSTFTADAGTGPHWAHPAIYNGKLFIRHGDVLMVYNIKA</sequence>
<comment type="caution">
    <text evidence="1">The sequence shown here is derived from an EMBL/GenBank/DDBJ whole genome shotgun (WGS) entry which is preliminary data.</text>
</comment>
<dbReference type="PANTHER" id="PTHR34512">
    <property type="entry name" value="CELL SURFACE PROTEIN"/>
    <property type="match status" value="1"/>
</dbReference>
<dbReference type="InterPro" id="IPR015943">
    <property type="entry name" value="WD40/YVTN_repeat-like_dom_sf"/>
</dbReference>
<evidence type="ECO:0008006" key="2">
    <source>
        <dbReference type="Google" id="ProtNLM"/>
    </source>
</evidence>
<proteinExistence type="predicted"/>
<reference evidence="1" key="1">
    <citation type="journal article" date="2020" name="mSystems">
        <title>Genome- and Community-Level Interaction Insights into Carbon Utilization and Element Cycling Functions of Hydrothermarchaeota in Hydrothermal Sediment.</title>
        <authorList>
            <person name="Zhou Z."/>
            <person name="Liu Y."/>
            <person name="Xu W."/>
            <person name="Pan J."/>
            <person name="Luo Z.H."/>
            <person name="Li M."/>
        </authorList>
    </citation>
    <scope>NUCLEOTIDE SEQUENCE [LARGE SCALE GENOMIC DNA]</scope>
    <source>
        <strain evidence="1">SpSt-1217</strain>
    </source>
</reference>
<dbReference type="InterPro" id="IPR011047">
    <property type="entry name" value="Quinoprotein_ADH-like_sf"/>
</dbReference>
<name>A0A831LJQ2_9BACT</name>
<dbReference type="Gene3D" id="2.130.10.10">
    <property type="entry name" value="YVTN repeat-like/Quinoprotein amine dehydrogenase"/>
    <property type="match status" value="1"/>
</dbReference>
<dbReference type="PANTHER" id="PTHR34512:SF30">
    <property type="entry name" value="OUTER MEMBRANE PROTEIN ASSEMBLY FACTOR BAMB"/>
    <property type="match status" value="1"/>
</dbReference>
<dbReference type="SUPFAM" id="SSF50998">
    <property type="entry name" value="Quinoprotein alcohol dehydrogenase-like"/>
    <property type="match status" value="1"/>
</dbReference>
<accession>A0A831LJQ2</accession>